<dbReference type="FunFam" id="3.40.50.720:FF:000047">
    <property type="entry name" value="NADP-dependent L-serine/L-allo-threonine dehydrogenase"/>
    <property type="match status" value="1"/>
</dbReference>
<comment type="caution">
    <text evidence="4">The sequence shown here is derived from an EMBL/GenBank/DDBJ whole genome shotgun (WGS) entry which is preliminary data.</text>
</comment>
<dbReference type="Gene3D" id="3.40.50.720">
    <property type="entry name" value="NAD(P)-binding Rossmann-like Domain"/>
    <property type="match status" value="1"/>
</dbReference>
<dbReference type="InterPro" id="IPR002347">
    <property type="entry name" value="SDR_fam"/>
</dbReference>
<dbReference type="GeneID" id="78126361"/>
<dbReference type="PANTHER" id="PTHR44196">
    <property type="entry name" value="DEHYDROGENASE/REDUCTASE SDR FAMILY MEMBER 7B"/>
    <property type="match status" value="1"/>
</dbReference>
<evidence type="ECO:0000313" key="5">
    <source>
        <dbReference type="Proteomes" id="UP000325415"/>
    </source>
</evidence>
<evidence type="ECO:0000256" key="2">
    <source>
        <dbReference type="ARBA" id="ARBA00023002"/>
    </source>
</evidence>
<comment type="similarity">
    <text evidence="1 3">Belongs to the short-chain dehydrogenases/reductases (SDR) family.</text>
</comment>
<evidence type="ECO:0000256" key="1">
    <source>
        <dbReference type="ARBA" id="ARBA00006484"/>
    </source>
</evidence>
<dbReference type="InterPro" id="IPR036291">
    <property type="entry name" value="NAD(P)-bd_dom_sf"/>
</dbReference>
<dbReference type="EMBL" id="QDAG01000001">
    <property type="protein sequence ID" value="KAE8130265.1"/>
    <property type="molecule type" value="Genomic_DNA"/>
</dbReference>
<keyword evidence="5" id="KW-1185">Reference proteome</keyword>
<evidence type="ECO:0000256" key="3">
    <source>
        <dbReference type="RuleBase" id="RU000363"/>
    </source>
</evidence>
<dbReference type="GO" id="GO:0016616">
    <property type="term" value="F:oxidoreductase activity, acting on the CH-OH group of donors, NAD or NADP as acceptor"/>
    <property type="evidence" value="ECO:0007669"/>
    <property type="project" value="UniProtKB-ARBA"/>
</dbReference>
<dbReference type="PANTHER" id="PTHR44196:SF1">
    <property type="entry name" value="DEHYDROGENASE_REDUCTASE SDR FAMILY MEMBER 7B"/>
    <property type="match status" value="1"/>
</dbReference>
<protein>
    <submittedName>
        <fullName evidence="4">SDR family NAD(P)-dependent oxidoreductase</fullName>
    </submittedName>
</protein>
<organism evidence="4 5">
    <name type="scientific">Bifidobacterium tibiigranuli</name>
    <dbReference type="NCBI Taxonomy" id="2172043"/>
    <lineage>
        <taxon>Bacteria</taxon>
        <taxon>Bacillati</taxon>
        <taxon>Actinomycetota</taxon>
        <taxon>Actinomycetes</taxon>
        <taxon>Bifidobacteriales</taxon>
        <taxon>Bifidobacteriaceae</taxon>
        <taxon>Bifidobacterium</taxon>
    </lineage>
</organism>
<dbReference type="AlphaFoldDB" id="A0A5N6S6T6"/>
<dbReference type="RefSeq" id="WP_152579955.1">
    <property type="nucleotide sequence ID" value="NZ_JALCCS010000015.1"/>
</dbReference>
<keyword evidence="2" id="KW-0560">Oxidoreductase</keyword>
<dbReference type="GO" id="GO:0016020">
    <property type="term" value="C:membrane"/>
    <property type="evidence" value="ECO:0007669"/>
    <property type="project" value="TreeGrafter"/>
</dbReference>
<accession>A0A5N6S6T6</accession>
<proteinExistence type="inferred from homology"/>
<dbReference type="Pfam" id="PF00106">
    <property type="entry name" value="adh_short"/>
    <property type="match status" value="1"/>
</dbReference>
<dbReference type="Proteomes" id="UP000325415">
    <property type="component" value="Unassembled WGS sequence"/>
</dbReference>
<reference evidence="4 5" key="1">
    <citation type="submission" date="2018-04" db="EMBL/GenBank/DDBJ databases">
        <authorList>
            <person name="Eckel V.P."/>
            <person name="Vogel R.F."/>
        </authorList>
    </citation>
    <scope>NUCLEOTIDE SEQUENCE [LARGE SCALE GENOMIC DNA]</scope>
    <source>
        <strain evidence="5">TMW 2.1764</strain>
    </source>
</reference>
<name>A0A5N6S6T6_9BIFI</name>
<dbReference type="PRINTS" id="PR00081">
    <property type="entry name" value="GDHRDH"/>
</dbReference>
<gene>
    <name evidence="4" type="ORF">DDE84_01425</name>
</gene>
<dbReference type="SUPFAM" id="SSF51735">
    <property type="entry name" value="NAD(P)-binding Rossmann-fold domains"/>
    <property type="match status" value="1"/>
</dbReference>
<dbReference type="PRINTS" id="PR00080">
    <property type="entry name" value="SDRFAMILY"/>
</dbReference>
<evidence type="ECO:0000313" key="4">
    <source>
        <dbReference type="EMBL" id="KAE8130265.1"/>
    </source>
</evidence>
<sequence>MTYSDYTTALVTGASSGMGNATVRRFTERGLTVHAVARDAKRLGQLAEETGAIPHVLDLADTDAIEREFTGMQIDILVNHAGVSRPGNILDATRQDLENMVNINLGAILQLVRILLPGMVERDLGHIVNTSSIAGLYNFFGHTGYHATKAAVHQLSRQLRNDTVGKRIRVTEICPGRVETEIFARNVGGSPQAIEAARKEYFDGYESLTTDDIVNAIDFAIDSPRRMNVGLMEIMPTFQVPGGLTFNRRG</sequence>
<dbReference type="OrthoDB" id="158573at2"/>